<feature type="region of interest" description="Disordered" evidence="1">
    <location>
        <begin position="92"/>
        <end position="123"/>
    </location>
</feature>
<sequence length="184" mass="20345">MRGCRELSGQGGRVRTSSSGWRERAPPLEQLAACPPQLQALGQAPRETAAEVSPHLAEKPSQALAVEVHGSQGRSQVASRLRGWLRAAAGRWPPRTTLPRPPRPRSLPTRLVAQSSGTATPRAPRSCWRETWAICKDERGRAETVKRVEEAHTVLEEFLERWSCGPLVPRTGSDMQDLYQLKVS</sequence>
<evidence type="ECO:0000313" key="3">
    <source>
        <dbReference type="RefSeq" id="XP_060039867.1"/>
    </source>
</evidence>
<name>A0ABM3WTH9_ERIEU</name>
<dbReference type="RefSeq" id="XP_060039867.1">
    <property type="nucleotide sequence ID" value="XM_060183884.1"/>
</dbReference>
<dbReference type="GeneID" id="132536268"/>
<feature type="region of interest" description="Disordered" evidence="1">
    <location>
        <begin position="1"/>
        <end position="72"/>
    </location>
</feature>
<reference evidence="3" key="1">
    <citation type="submission" date="2025-08" db="UniProtKB">
        <authorList>
            <consortium name="RefSeq"/>
        </authorList>
    </citation>
    <scope>IDENTIFICATION</scope>
</reference>
<dbReference type="Proteomes" id="UP001652624">
    <property type="component" value="Unplaced"/>
</dbReference>
<organism evidence="2 3">
    <name type="scientific">Erinaceus europaeus</name>
    <name type="common">Western European hedgehog</name>
    <dbReference type="NCBI Taxonomy" id="9365"/>
    <lineage>
        <taxon>Eukaryota</taxon>
        <taxon>Metazoa</taxon>
        <taxon>Chordata</taxon>
        <taxon>Craniata</taxon>
        <taxon>Vertebrata</taxon>
        <taxon>Euteleostomi</taxon>
        <taxon>Mammalia</taxon>
        <taxon>Eutheria</taxon>
        <taxon>Laurasiatheria</taxon>
        <taxon>Eulipotyphla</taxon>
        <taxon>Erinaceidae</taxon>
        <taxon>Erinaceinae</taxon>
        <taxon>Erinaceus</taxon>
    </lineage>
</organism>
<accession>A0ABM3WTH9</accession>
<evidence type="ECO:0000313" key="2">
    <source>
        <dbReference type="Proteomes" id="UP001652624"/>
    </source>
</evidence>
<keyword evidence="2" id="KW-1185">Reference proteome</keyword>
<evidence type="ECO:0000256" key="1">
    <source>
        <dbReference type="SAM" id="MobiDB-lite"/>
    </source>
</evidence>
<proteinExistence type="predicted"/>
<protein>
    <submittedName>
        <fullName evidence="3">Mitochondrial sheath formation-associated protein isoform X1</fullName>
    </submittedName>
</protein>
<gene>
    <name evidence="3" type="primary">MISFA</name>
</gene>